<dbReference type="Proteomes" id="UP000219338">
    <property type="component" value="Unassembled WGS sequence"/>
</dbReference>
<dbReference type="AlphaFoldDB" id="A0A284QXU7"/>
<protein>
    <submittedName>
        <fullName evidence="1">Uncharacterized protein</fullName>
    </submittedName>
</protein>
<reference evidence="2" key="1">
    <citation type="journal article" date="2017" name="Nat. Ecol. Evol.">
        <title>Genome expansion and lineage-specific genetic innovations in the forest pathogenic fungi Armillaria.</title>
        <authorList>
            <person name="Sipos G."/>
            <person name="Prasanna A.N."/>
            <person name="Walter M.C."/>
            <person name="O'Connor E."/>
            <person name="Balint B."/>
            <person name="Krizsan K."/>
            <person name="Kiss B."/>
            <person name="Hess J."/>
            <person name="Varga T."/>
            <person name="Slot J."/>
            <person name="Riley R."/>
            <person name="Boka B."/>
            <person name="Rigling D."/>
            <person name="Barry K."/>
            <person name="Lee J."/>
            <person name="Mihaltcheva S."/>
            <person name="LaButti K."/>
            <person name="Lipzen A."/>
            <person name="Waldron R."/>
            <person name="Moloney N.M."/>
            <person name="Sperisen C."/>
            <person name="Kredics L."/>
            <person name="Vagvoelgyi C."/>
            <person name="Patrignani A."/>
            <person name="Fitzpatrick D."/>
            <person name="Nagy I."/>
            <person name="Doyle S."/>
            <person name="Anderson J.B."/>
            <person name="Grigoriev I.V."/>
            <person name="Gueldener U."/>
            <person name="Muensterkoetter M."/>
            <person name="Nagy L.G."/>
        </authorList>
    </citation>
    <scope>NUCLEOTIDE SEQUENCE [LARGE SCALE GENOMIC DNA]</scope>
    <source>
        <strain evidence="2">C18/9</strain>
    </source>
</reference>
<accession>A0A284QXU7</accession>
<evidence type="ECO:0000313" key="2">
    <source>
        <dbReference type="Proteomes" id="UP000219338"/>
    </source>
</evidence>
<name>A0A284QXU7_ARMOS</name>
<keyword evidence="2" id="KW-1185">Reference proteome</keyword>
<dbReference type="EMBL" id="FUEG01000003">
    <property type="protein sequence ID" value="SJL01306.1"/>
    <property type="molecule type" value="Genomic_DNA"/>
</dbReference>
<sequence length="113" mass="13083">MDASGEIVDDSMPMTGKRKWYNSSDNPMYAWFPFHQDFLDEMLHREEFSNQTLQLQCVTCNCIWQGQLKDGELADTMEELFRSDAIAYTREMELFILGSDIAAEDESHFPAQA</sequence>
<gene>
    <name evidence="1" type="ORF">ARMOST_04626</name>
</gene>
<evidence type="ECO:0000313" key="1">
    <source>
        <dbReference type="EMBL" id="SJL01306.1"/>
    </source>
</evidence>
<proteinExistence type="predicted"/>
<organism evidence="1 2">
    <name type="scientific">Armillaria ostoyae</name>
    <name type="common">Armillaria root rot fungus</name>
    <dbReference type="NCBI Taxonomy" id="47428"/>
    <lineage>
        <taxon>Eukaryota</taxon>
        <taxon>Fungi</taxon>
        <taxon>Dikarya</taxon>
        <taxon>Basidiomycota</taxon>
        <taxon>Agaricomycotina</taxon>
        <taxon>Agaricomycetes</taxon>
        <taxon>Agaricomycetidae</taxon>
        <taxon>Agaricales</taxon>
        <taxon>Marasmiineae</taxon>
        <taxon>Physalacriaceae</taxon>
        <taxon>Armillaria</taxon>
    </lineage>
</organism>